<feature type="transmembrane region" description="Helical" evidence="1">
    <location>
        <begin position="12"/>
        <end position="31"/>
    </location>
</feature>
<organism evidence="3 4">
    <name type="scientific">Phialocephala subalpina</name>
    <dbReference type="NCBI Taxonomy" id="576137"/>
    <lineage>
        <taxon>Eukaryota</taxon>
        <taxon>Fungi</taxon>
        <taxon>Dikarya</taxon>
        <taxon>Ascomycota</taxon>
        <taxon>Pezizomycotina</taxon>
        <taxon>Leotiomycetes</taxon>
        <taxon>Helotiales</taxon>
        <taxon>Mollisiaceae</taxon>
        <taxon>Phialocephala</taxon>
        <taxon>Phialocephala fortinii species complex</taxon>
    </lineage>
</organism>
<feature type="domain" description="Bulb-type lectin" evidence="2">
    <location>
        <begin position="68"/>
        <end position="194"/>
    </location>
</feature>
<dbReference type="PROSITE" id="PS50927">
    <property type="entry name" value="BULB_LECTIN"/>
    <property type="match status" value="1"/>
</dbReference>
<evidence type="ECO:0000259" key="2">
    <source>
        <dbReference type="PROSITE" id="PS50927"/>
    </source>
</evidence>
<keyword evidence="4" id="KW-1185">Reference proteome</keyword>
<dbReference type="EMBL" id="FJOG01000048">
    <property type="protein sequence ID" value="CZR67881.1"/>
    <property type="molecule type" value="Genomic_DNA"/>
</dbReference>
<keyword evidence="1" id="KW-0472">Membrane</keyword>
<dbReference type="InterPro" id="IPR036426">
    <property type="entry name" value="Bulb-type_lectin_dom_sf"/>
</dbReference>
<dbReference type="OrthoDB" id="5235741at2759"/>
<dbReference type="Gene3D" id="2.90.10.10">
    <property type="entry name" value="Bulb-type lectin domain"/>
    <property type="match status" value="1"/>
</dbReference>
<dbReference type="AlphaFoldDB" id="A0A1L7XS53"/>
<name>A0A1L7XS53_9HELO</name>
<keyword evidence="1" id="KW-1133">Transmembrane helix</keyword>
<evidence type="ECO:0000313" key="3">
    <source>
        <dbReference type="EMBL" id="CZR67881.1"/>
    </source>
</evidence>
<accession>A0A1L7XS53</accession>
<protein>
    <recommendedName>
        <fullName evidence="2">Bulb-type lectin domain-containing protein</fullName>
    </recommendedName>
</protein>
<gene>
    <name evidence="3" type="ORF">PAC_17780</name>
</gene>
<proteinExistence type="predicted"/>
<evidence type="ECO:0000256" key="1">
    <source>
        <dbReference type="SAM" id="Phobius"/>
    </source>
</evidence>
<dbReference type="SUPFAM" id="SSF51110">
    <property type="entry name" value="alpha-D-mannose-specific plant lectins"/>
    <property type="match status" value="1"/>
</dbReference>
<dbReference type="InterPro" id="IPR001480">
    <property type="entry name" value="Bulb-type_lectin_dom"/>
</dbReference>
<dbReference type="STRING" id="576137.A0A1L7XS53"/>
<dbReference type="Proteomes" id="UP000184330">
    <property type="component" value="Unassembled WGS sequence"/>
</dbReference>
<keyword evidence="1" id="KW-0812">Transmembrane</keyword>
<reference evidence="3 4" key="1">
    <citation type="submission" date="2016-03" db="EMBL/GenBank/DDBJ databases">
        <authorList>
            <person name="Ploux O."/>
        </authorList>
    </citation>
    <scope>NUCLEOTIDE SEQUENCE [LARGE SCALE GENOMIC DNA]</scope>
    <source>
        <strain evidence="3 4">UAMH 11012</strain>
    </source>
</reference>
<sequence>MDPVRLPRKLVVPAGIIVFWFLVAVIFYNTLGDSFHLNPWMGYYSYEDWNGGPNSTGSYQSRKINILKSDVSGLLLSSSKRTLKAPGGAYQLELQEDGDLVVSTKDQRGAWTRHIKWSAGTGATCCGMQKGIHTLLFENDGRLVVLAKNENKPALVVWHSNLLLECQNAMLKIGETGSADKASTSVLSLDDQGTLEIVRDGSPMCAIYKEEKDVADGRLAVVISGLYRSNAIVCSSHIDLIKSWNGTGVDVFFYTFFDDRAVKADVQEKAIRECYGEYLKDLAIVEEEYETMAPELIPPQCDGNSPRIHAQLKTAMLSGAMMDRYTIKTGVTYDRVLRMRPDNMFWGVMPELKTELGTLLRPHPYGEHYFYCSRASDQIAFGTLQDMRIWFNMYNYHNEILEYARDGKAFTPFGGCEDIPAGPGREGCTRSASCAVECLMGYYLELMGVKFQVAWNWQENVQRMGTPKLTGPGYGPLPPGYS</sequence>
<evidence type="ECO:0000313" key="4">
    <source>
        <dbReference type="Proteomes" id="UP000184330"/>
    </source>
</evidence>